<dbReference type="GO" id="GO:0005886">
    <property type="term" value="C:plasma membrane"/>
    <property type="evidence" value="ECO:0007669"/>
    <property type="project" value="UniProtKB-SubCell"/>
</dbReference>
<keyword evidence="5 7" id="KW-1133">Transmembrane helix</keyword>
<feature type="transmembrane region" description="Helical" evidence="7">
    <location>
        <begin position="330"/>
        <end position="350"/>
    </location>
</feature>
<dbReference type="PANTHER" id="PTHR34856:SF2">
    <property type="entry name" value="PROTEIN NRFD"/>
    <property type="match status" value="1"/>
</dbReference>
<dbReference type="InterPro" id="IPR052049">
    <property type="entry name" value="Electron_transfer_protein"/>
</dbReference>
<gene>
    <name evidence="8" type="ORF">AArcMg_2039</name>
</gene>
<feature type="transmembrane region" description="Helical" evidence="7">
    <location>
        <begin position="20"/>
        <end position="42"/>
    </location>
</feature>
<dbReference type="Proteomes" id="UP000258613">
    <property type="component" value="Chromosome"/>
</dbReference>
<accession>A0A346PR94</accession>
<comment type="subcellular location">
    <subcellularLocation>
        <location evidence="1">Cell membrane</location>
        <topology evidence="1">Multi-pass membrane protein</topology>
    </subcellularLocation>
</comment>
<evidence type="ECO:0000256" key="4">
    <source>
        <dbReference type="ARBA" id="ARBA00022692"/>
    </source>
</evidence>
<name>A0A346PR94_9EURY</name>
<feature type="transmembrane region" description="Helical" evidence="7">
    <location>
        <begin position="254"/>
        <end position="272"/>
    </location>
</feature>
<dbReference type="KEGG" id="nag:AArcMg_2039"/>
<protein>
    <submittedName>
        <fullName evidence="8">Molybdopterin oxidoreductase, membrane subunit</fullName>
    </submittedName>
</protein>
<reference evidence="9" key="1">
    <citation type="submission" date="2018-02" db="EMBL/GenBank/DDBJ databases">
        <title>Phenotypic and genomic properties of facultatively anaerobic sulfur-reducing natronoarchaea from hypersaline soda lakes.</title>
        <authorList>
            <person name="Sorokin D.Y."/>
            <person name="Kublanov I.V."/>
            <person name="Roman P."/>
            <person name="Sinninghe Damste J.S."/>
            <person name="Golyshin P.N."/>
            <person name="Rojo D."/>
            <person name="Ciordia S."/>
            <person name="Mena M.D.C."/>
            <person name="Ferrer M."/>
            <person name="Messina E."/>
            <person name="Smedile F."/>
            <person name="La Spada G."/>
            <person name="La Cono V."/>
            <person name="Yakimov M.M."/>
        </authorList>
    </citation>
    <scope>NUCLEOTIDE SEQUENCE [LARGE SCALE GENOMIC DNA]</scope>
    <source>
        <strain evidence="9">AArc-Mg</strain>
    </source>
</reference>
<evidence type="ECO:0000256" key="1">
    <source>
        <dbReference type="ARBA" id="ARBA00004651"/>
    </source>
</evidence>
<dbReference type="GeneID" id="68757942"/>
<feature type="transmembrane region" description="Helical" evidence="7">
    <location>
        <begin position="54"/>
        <end position="83"/>
    </location>
</feature>
<keyword evidence="3" id="KW-1003">Cell membrane</keyword>
<comment type="similarity">
    <text evidence="2">Belongs to the NrfD family.</text>
</comment>
<evidence type="ECO:0000256" key="7">
    <source>
        <dbReference type="SAM" id="Phobius"/>
    </source>
</evidence>
<evidence type="ECO:0000256" key="3">
    <source>
        <dbReference type="ARBA" id="ARBA00022475"/>
    </source>
</evidence>
<sequence length="400" mass="42819">MSIARDDASVLPTDLSSGWLGWVAGLAILFVLGALGFLYQLVVGLGVTNLSDGFVWGLYIVAFMAFMATAGGTLAIAGAILLFRAERYMSLVKPSLLLALGSVIVAGPMVIADLGNPLRSWGFYIWTEPLSPLTGDFVVVHLFILFPVVLLWLLSRGDLAARGSRLAFRSEDTADGRERDKKIASYVGGLALVTATVFYPTGWLFAVMQGREAWFDPLLGVMSVTKAILAGIALLAIVVILADRFTDFELKDRVQAHLATAMGVMVVVHVLYLELAREFPAAWATEATMSDVIGAVLASDSLLFYGWIIIGGVVPLALLLHPSIRRRSMVVLTAGMLVLVGTFLESAYILESGLPGSYLPNAFEFVVMIGFIGLGALIVTIGLLIVPDEEPPLNPTQGDA</sequence>
<dbReference type="PANTHER" id="PTHR34856">
    <property type="entry name" value="PROTEIN NRFD"/>
    <property type="match status" value="1"/>
</dbReference>
<keyword evidence="4 7" id="KW-0812">Transmembrane</keyword>
<dbReference type="Pfam" id="PF03916">
    <property type="entry name" value="NrfD"/>
    <property type="match status" value="1"/>
</dbReference>
<dbReference type="InterPro" id="IPR005614">
    <property type="entry name" value="NrfD-like"/>
</dbReference>
<feature type="transmembrane region" description="Helical" evidence="7">
    <location>
        <begin position="292"/>
        <end position="318"/>
    </location>
</feature>
<feature type="transmembrane region" description="Helical" evidence="7">
    <location>
        <begin position="95"/>
        <end position="115"/>
    </location>
</feature>
<dbReference type="EMBL" id="CP027033">
    <property type="protein sequence ID" value="AXR82039.1"/>
    <property type="molecule type" value="Genomic_DNA"/>
</dbReference>
<keyword evidence="6 7" id="KW-0472">Membrane</keyword>
<evidence type="ECO:0000256" key="5">
    <source>
        <dbReference type="ARBA" id="ARBA00022989"/>
    </source>
</evidence>
<dbReference type="Gene3D" id="1.20.1630.10">
    <property type="entry name" value="Formate dehydrogenase/DMSO reductase domain"/>
    <property type="match status" value="1"/>
</dbReference>
<evidence type="ECO:0000313" key="8">
    <source>
        <dbReference type="EMBL" id="AXR82039.1"/>
    </source>
</evidence>
<feature type="transmembrane region" description="Helical" evidence="7">
    <location>
        <begin position="183"/>
        <end position="206"/>
    </location>
</feature>
<evidence type="ECO:0000256" key="6">
    <source>
        <dbReference type="ARBA" id="ARBA00023136"/>
    </source>
</evidence>
<feature type="transmembrane region" description="Helical" evidence="7">
    <location>
        <begin position="218"/>
        <end position="242"/>
    </location>
</feature>
<feature type="transmembrane region" description="Helical" evidence="7">
    <location>
        <begin position="362"/>
        <end position="386"/>
    </location>
</feature>
<evidence type="ECO:0000256" key="2">
    <source>
        <dbReference type="ARBA" id="ARBA00008929"/>
    </source>
</evidence>
<proteinExistence type="inferred from homology"/>
<feature type="transmembrane region" description="Helical" evidence="7">
    <location>
        <begin position="135"/>
        <end position="155"/>
    </location>
</feature>
<keyword evidence="9" id="KW-1185">Reference proteome</keyword>
<organism evidence="8 9">
    <name type="scientific">Natrarchaeobaculum sulfurireducens</name>
    <dbReference type="NCBI Taxonomy" id="2044521"/>
    <lineage>
        <taxon>Archaea</taxon>
        <taxon>Methanobacteriati</taxon>
        <taxon>Methanobacteriota</taxon>
        <taxon>Stenosarchaea group</taxon>
        <taxon>Halobacteria</taxon>
        <taxon>Halobacteriales</taxon>
        <taxon>Natrialbaceae</taxon>
        <taxon>Natrarchaeobaculum</taxon>
    </lineage>
</organism>
<dbReference type="RefSeq" id="WP_117368704.1">
    <property type="nucleotide sequence ID" value="NZ_CP027033.1"/>
</dbReference>
<evidence type="ECO:0000313" key="9">
    <source>
        <dbReference type="Proteomes" id="UP000258613"/>
    </source>
</evidence>
<dbReference type="AlphaFoldDB" id="A0A346PR94"/>